<dbReference type="GeneID" id="71992901"/>
<organism evidence="1 2">
    <name type="scientific">Passalora fulva</name>
    <name type="common">Tomato leaf mold</name>
    <name type="synonym">Cladosporium fulvum</name>
    <dbReference type="NCBI Taxonomy" id="5499"/>
    <lineage>
        <taxon>Eukaryota</taxon>
        <taxon>Fungi</taxon>
        <taxon>Dikarya</taxon>
        <taxon>Ascomycota</taxon>
        <taxon>Pezizomycotina</taxon>
        <taxon>Dothideomycetes</taxon>
        <taxon>Dothideomycetidae</taxon>
        <taxon>Mycosphaerellales</taxon>
        <taxon>Mycosphaerellaceae</taxon>
        <taxon>Fulvia</taxon>
    </lineage>
</organism>
<dbReference type="AlphaFoldDB" id="A0A9Q8PIX4"/>
<dbReference type="Proteomes" id="UP000756132">
    <property type="component" value="Chromosome 11"/>
</dbReference>
<keyword evidence="2" id="KW-1185">Reference proteome</keyword>
<reference evidence="1" key="2">
    <citation type="journal article" date="2022" name="Microb. Genom.">
        <title>A chromosome-scale genome assembly of the tomato pathogen Cladosporium fulvum reveals a compartmentalized genome architecture and the presence of a dispensable chromosome.</title>
        <authorList>
            <person name="Zaccaron A.Z."/>
            <person name="Chen L.H."/>
            <person name="Samaras A."/>
            <person name="Stergiopoulos I."/>
        </authorList>
    </citation>
    <scope>NUCLEOTIDE SEQUENCE</scope>
    <source>
        <strain evidence="1">Race5_Kim</strain>
    </source>
</reference>
<proteinExistence type="predicted"/>
<dbReference type="EMBL" id="CP090173">
    <property type="protein sequence ID" value="UJO23308.1"/>
    <property type="molecule type" value="Genomic_DNA"/>
</dbReference>
<evidence type="ECO:0000313" key="1">
    <source>
        <dbReference type="EMBL" id="UJO23308.1"/>
    </source>
</evidence>
<evidence type="ECO:0000313" key="2">
    <source>
        <dbReference type="Proteomes" id="UP000756132"/>
    </source>
</evidence>
<dbReference type="RefSeq" id="XP_047767674.1">
    <property type="nucleotide sequence ID" value="XM_047912171.1"/>
</dbReference>
<sequence length="216" mass="24273">MAIATDTKTPRKLLNRLALCFGRSSHCSADSNGSLELKQSSLRDSTTTTSPCPQLHRLQILNEPFPIYTANSENQHSIATQIAILDSLFVAAINNHDYGPSSLIWSICHSDWVFRDLFIPTRSIRIAEHVARLRLLETMGFDLQIEGARREVLVSENGVEAETRVVGKIRGYGGVLKESARLSWRWEKGLWGEAEGRWSCVRMVTERGVVCNVFRS</sequence>
<reference evidence="1" key="1">
    <citation type="submission" date="2021-12" db="EMBL/GenBank/DDBJ databases">
        <authorList>
            <person name="Zaccaron A."/>
            <person name="Stergiopoulos I."/>
        </authorList>
    </citation>
    <scope>NUCLEOTIDE SEQUENCE</scope>
    <source>
        <strain evidence="1">Race5_Kim</strain>
    </source>
</reference>
<dbReference type="KEGG" id="ffu:CLAFUR5_13023"/>
<protein>
    <submittedName>
        <fullName evidence="1">Uncharacterized protein</fullName>
    </submittedName>
</protein>
<gene>
    <name evidence="1" type="ORF">CLAFUR5_13023</name>
</gene>
<accession>A0A9Q8PIX4</accession>
<name>A0A9Q8PIX4_PASFU</name>